<organism evidence="2 3">
    <name type="scientific">Exophiala viscosa</name>
    <dbReference type="NCBI Taxonomy" id="2486360"/>
    <lineage>
        <taxon>Eukaryota</taxon>
        <taxon>Fungi</taxon>
        <taxon>Dikarya</taxon>
        <taxon>Ascomycota</taxon>
        <taxon>Pezizomycotina</taxon>
        <taxon>Eurotiomycetes</taxon>
        <taxon>Chaetothyriomycetidae</taxon>
        <taxon>Chaetothyriales</taxon>
        <taxon>Herpotrichiellaceae</taxon>
        <taxon>Exophiala</taxon>
    </lineage>
</organism>
<feature type="compositionally biased region" description="Low complexity" evidence="1">
    <location>
        <begin position="403"/>
        <end position="425"/>
    </location>
</feature>
<feature type="compositionally biased region" description="Low complexity" evidence="1">
    <location>
        <begin position="285"/>
        <end position="300"/>
    </location>
</feature>
<sequence>MLQTNGFWDKDGLRSLKALDFYASIPKTSLKPQYQFIARFKMCKTLQYVFTQCYSYEGEHVPNCKGQMRPVVIELCEDAAAQGYPPHAYVYNYYNIPRCQPVVTETREIHTMCTWHQKIHWNFGGAERPDPFAEAFNRFYIPAGDNDTGSPVLVEDDNYTYHVEGSPWENPWFREVNWNPEARSATLDPPPMSPKDATDYTHPETGVVNTHEHPGKWRSADGRPVVLLDVPEDPPRKNSRWPPYAAAIQPPRPQQPATTQPNGHNPPAQLNPYGSARAPSRGNDTSPSTRSTRSSSSSLPYQPPPSQRPAAQQNQVDALVGALSNFGANASNQTAGGNTQGPANGSPSPHSRRRSPSFQPDTPTRSRQPSPAGWQPDSPTKRKRDSEAEGDDESPSKRRHTDSSSSGSTPSSSSPSSRARSHPTPLQSRPRITLRLPNPNGASSQQPRPKITLKITQANNAPGASTKQSRPKLTVKIPKSTAPLPEFLGYASTRGTPPRPSFSTITNSASSPDDDDTPPPAPTTKKPKITLKLRQPKITLKVKQPRVALRLQLNRAARRGQPQASAPTTYTGPRTRARARAEAEQAQQGPVTRARSRVNAKVKKVNYRV</sequence>
<evidence type="ECO:0000313" key="2">
    <source>
        <dbReference type="EMBL" id="KAI1612371.1"/>
    </source>
</evidence>
<dbReference type="EMBL" id="MU404354">
    <property type="protein sequence ID" value="KAI1612371.1"/>
    <property type="molecule type" value="Genomic_DNA"/>
</dbReference>
<feature type="compositionally biased region" description="Basic and acidic residues" evidence="1">
    <location>
        <begin position="210"/>
        <end position="221"/>
    </location>
</feature>
<gene>
    <name evidence="2" type="ORF">EDD36DRAFT_495702</name>
</gene>
<evidence type="ECO:0000313" key="3">
    <source>
        <dbReference type="Proteomes" id="UP001203852"/>
    </source>
</evidence>
<comment type="caution">
    <text evidence="2">The sequence shown here is derived from an EMBL/GenBank/DDBJ whole genome shotgun (WGS) entry which is preliminary data.</text>
</comment>
<feature type="compositionally biased region" description="Polar residues" evidence="1">
    <location>
        <begin position="454"/>
        <end position="468"/>
    </location>
</feature>
<feature type="region of interest" description="Disordered" evidence="1">
    <location>
        <begin position="327"/>
        <end position="599"/>
    </location>
</feature>
<evidence type="ECO:0000256" key="1">
    <source>
        <dbReference type="SAM" id="MobiDB-lite"/>
    </source>
</evidence>
<dbReference type="AlphaFoldDB" id="A0AAN6DTL8"/>
<feature type="compositionally biased region" description="Low complexity" evidence="1">
    <location>
        <begin position="546"/>
        <end position="555"/>
    </location>
</feature>
<name>A0AAN6DTL8_9EURO</name>
<accession>A0AAN6DTL8</accession>
<dbReference type="Proteomes" id="UP001203852">
    <property type="component" value="Unassembled WGS sequence"/>
</dbReference>
<feature type="compositionally biased region" description="Polar residues" evidence="1">
    <location>
        <begin position="327"/>
        <end position="345"/>
    </location>
</feature>
<feature type="region of interest" description="Disordered" evidence="1">
    <location>
        <begin position="183"/>
        <end position="313"/>
    </location>
</feature>
<feature type="compositionally biased region" description="Basic residues" evidence="1">
    <location>
        <begin position="525"/>
        <end position="535"/>
    </location>
</feature>
<proteinExistence type="predicted"/>
<feature type="compositionally biased region" description="Polar residues" evidence="1">
    <location>
        <begin position="358"/>
        <end position="369"/>
    </location>
</feature>
<feature type="compositionally biased region" description="Low complexity" evidence="1">
    <location>
        <begin position="242"/>
        <end position="261"/>
    </location>
</feature>
<protein>
    <submittedName>
        <fullName evidence="2">Uncharacterized protein</fullName>
    </submittedName>
</protein>
<reference evidence="2" key="1">
    <citation type="journal article" date="2022" name="bioRxiv">
        <title>Deciphering the potential niche of two novel black yeast fungi from a biological soil crust based on their genomes, phenotypes, and melanin regulation.</title>
        <authorList>
            <consortium name="DOE Joint Genome Institute"/>
            <person name="Carr E.C."/>
            <person name="Barton Q."/>
            <person name="Grambo S."/>
            <person name="Sullivan M."/>
            <person name="Renfro C.M."/>
            <person name="Kuo A."/>
            <person name="Pangilinan J."/>
            <person name="Lipzen A."/>
            <person name="Keymanesh K."/>
            <person name="Savage E."/>
            <person name="Barry K."/>
            <person name="Grigoriev I.V."/>
            <person name="Riekhof W.R."/>
            <person name="Harris S.S."/>
        </authorList>
    </citation>
    <scope>NUCLEOTIDE SEQUENCE</scope>
    <source>
        <strain evidence="2">JF 03-4F</strain>
    </source>
</reference>
<keyword evidence="3" id="KW-1185">Reference proteome</keyword>